<evidence type="ECO:0000313" key="1">
    <source>
        <dbReference type="EMBL" id="KKR00207.1"/>
    </source>
</evidence>
<dbReference type="AlphaFoldDB" id="A0A0G0QES2"/>
<dbReference type="STRING" id="1618574.UT24_C0015G0015"/>
<dbReference type="EMBL" id="LBWB01000015">
    <property type="protein sequence ID" value="KKR00207.1"/>
    <property type="molecule type" value="Genomic_DNA"/>
</dbReference>
<proteinExistence type="predicted"/>
<comment type="caution">
    <text evidence="1">The sequence shown here is derived from an EMBL/GenBank/DDBJ whole genome shotgun (WGS) entry which is preliminary data.</text>
</comment>
<dbReference type="Proteomes" id="UP000033881">
    <property type="component" value="Unassembled WGS sequence"/>
</dbReference>
<gene>
    <name evidence="1" type="ORF">UT24_C0015G0015</name>
</gene>
<protein>
    <submittedName>
        <fullName evidence="1">Uncharacterized protein</fullName>
    </submittedName>
</protein>
<organism evidence="1 2">
    <name type="scientific">Candidatus Woesebacteria bacterium GW2011_GWB1_39_12</name>
    <dbReference type="NCBI Taxonomy" id="1618574"/>
    <lineage>
        <taxon>Bacteria</taxon>
        <taxon>Candidatus Woeseibacteriota</taxon>
    </lineage>
</organism>
<evidence type="ECO:0000313" key="2">
    <source>
        <dbReference type="Proteomes" id="UP000033881"/>
    </source>
</evidence>
<accession>A0A0G0QES2</accession>
<name>A0A0G0QES2_9BACT</name>
<sequence>MPKLANQDFQRLTEKQRDLENVLVSTMKDIVYSDIPDADKAKALSHVIKQGRSEARSFGLSIDFEGLLERFTEAIQNLTKSSLPTTEHLIDTQAKTGISWLKLSQQFSKN</sequence>
<reference evidence="1 2" key="1">
    <citation type="journal article" date="2015" name="Nature">
        <title>rRNA introns, odd ribosomes, and small enigmatic genomes across a large radiation of phyla.</title>
        <authorList>
            <person name="Brown C.T."/>
            <person name="Hug L.A."/>
            <person name="Thomas B.C."/>
            <person name="Sharon I."/>
            <person name="Castelle C.J."/>
            <person name="Singh A."/>
            <person name="Wilkins M.J."/>
            <person name="Williams K.H."/>
            <person name="Banfield J.F."/>
        </authorList>
    </citation>
    <scope>NUCLEOTIDE SEQUENCE [LARGE SCALE GENOMIC DNA]</scope>
</reference>